<gene>
    <name evidence="2" type="ORF">GALMADRAFT_215198</name>
</gene>
<accession>A0A067SQV6</accession>
<dbReference type="OrthoDB" id="3038220at2759"/>
<reference evidence="3" key="1">
    <citation type="journal article" date="2014" name="Proc. Natl. Acad. Sci. U.S.A.">
        <title>Extensive sampling of basidiomycete genomes demonstrates inadequacy of the white-rot/brown-rot paradigm for wood decay fungi.</title>
        <authorList>
            <person name="Riley R."/>
            <person name="Salamov A.A."/>
            <person name="Brown D.W."/>
            <person name="Nagy L.G."/>
            <person name="Floudas D."/>
            <person name="Held B.W."/>
            <person name="Levasseur A."/>
            <person name="Lombard V."/>
            <person name="Morin E."/>
            <person name="Otillar R."/>
            <person name="Lindquist E.A."/>
            <person name="Sun H."/>
            <person name="LaButti K.M."/>
            <person name="Schmutz J."/>
            <person name="Jabbour D."/>
            <person name="Luo H."/>
            <person name="Baker S.E."/>
            <person name="Pisabarro A.G."/>
            <person name="Walton J.D."/>
            <person name="Blanchette R.A."/>
            <person name="Henrissat B."/>
            <person name="Martin F."/>
            <person name="Cullen D."/>
            <person name="Hibbett D.S."/>
            <person name="Grigoriev I.V."/>
        </authorList>
    </citation>
    <scope>NUCLEOTIDE SEQUENCE [LARGE SCALE GENOMIC DNA]</scope>
    <source>
        <strain evidence="3">CBS 339.88</strain>
    </source>
</reference>
<evidence type="ECO:0000313" key="3">
    <source>
        <dbReference type="Proteomes" id="UP000027222"/>
    </source>
</evidence>
<dbReference type="HOGENOM" id="CLU_380367_0_0_1"/>
<dbReference type="Pfam" id="PF06985">
    <property type="entry name" value="HET"/>
    <property type="match status" value="1"/>
</dbReference>
<evidence type="ECO:0000259" key="1">
    <source>
        <dbReference type="Pfam" id="PF06985"/>
    </source>
</evidence>
<name>A0A067SQV6_GALM3</name>
<dbReference type="EMBL" id="KL142403">
    <property type="protein sequence ID" value="KDR69168.1"/>
    <property type="molecule type" value="Genomic_DNA"/>
</dbReference>
<keyword evidence="3" id="KW-1185">Reference proteome</keyword>
<dbReference type="PANTHER" id="PTHR33112">
    <property type="entry name" value="DOMAIN PROTEIN, PUTATIVE-RELATED"/>
    <property type="match status" value="1"/>
</dbReference>
<proteinExistence type="predicted"/>
<dbReference type="Proteomes" id="UP000027222">
    <property type="component" value="Unassembled WGS sequence"/>
</dbReference>
<dbReference type="InterPro" id="IPR010730">
    <property type="entry name" value="HET"/>
</dbReference>
<organism evidence="2 3">
    <name type="scientific">Galerina marginata (strain CBS 339.88)</name>
    <dbReference type="NCBI Taxonomy" id="685588"/>
    <lineage>
        <taxon>Eukaryota</taxon>
        <taxon>Fungi</taxon>
        <taxon>Dikarya</taxon>
        <taxon>Basidiomycota</taxon>
        <taxon>Agaricomycotina</taxon>
        <taxon>Agaricomycetes</taxon>
        <taxon>Agaricomycetidae</taxon>
        <taxon>Agaricales</taxon>
        <taxon>Agaricineae</taxon>
        <taxon>Strophariaceae</taxon>
        <taxon>Galerina</taxon>
    </lineage>
</organism>
<dbReference type="PANTHER" id="PTHR33112:SF9">
    <property type="entry name" value="HETEROKARYON INCOMPATIBILITY DOMAIN-CONTAINING PROTEIN"/>
    <property type="match status" value="1"/>
</dbReference>
<dbReference type="AlphaFoldDB" id="A0A067SQV6"/>
<dbReference type="STRING" id="685588.A0A067SQV6"/>
<feature type="domain" description="Heterokaryon incompatibility" evidence="1">
    <location>
        <begin position="291"/>
        <end position="448"/>
    </location>
</feature>
<evidence type="ECO:0000313" key="2">
    <source>
        <dbReference type="EMBL" id="KDR69168.1"/>
    </source>
</evidence>
<protein>
    <recommendedName>
        <fullName evidence="1">Heterokaryon incompatibility domain-containing protein</fullName>
    </recommendedName>
</protein>
<sequence>MLQQDPHTCKAWSFYHPASLGTVALQWTGVRTNNHETPANNTPEYNHKYRSFKGDPLLEIPGEKAIRLECVRKRKALEVVIGDSRQLVLQGASSQPYDLERSYLFCVASNDPNSDEVYGLPPYGYPHWPCVSDLASSVRSCDLCRLIYEEFLRITNHVSHADELNFFITSRDNNQQGFLVWTKGDRPGVIWRVGAFSCCVDIFVPATKTVPDPLVDIFRGRLVNEDSGDPTTLSIAKNWVDSCVRYHPLCGPPKGQQLHPLLPTRVLNLGLPGSTSPVTLLEVSQGQRGKYAALSYVWGIVDTSYQMTTRNHNDYINKKIDFKDPIPKTIADAIAITRFMGIPYLWVDAYCIKEDDAQDRHREVGKMMEYYGNSHLTITASASFEAIWGTFHSRTLPNTTSFDYWSINGYNQGTVFVTALDPAKENRQTKHFLFENDPITSRAWVLQERVLSTRNIIYSSDQMYYECNEHFLSEDGLLIKGRYLSANPKTKPVPLFTQIRPGIQSRWDVLVDLYAARDITHAIEDKFVAISGLAKKFGQLFQSDQYYAGLWKRKIIDQLFWCIDPVVNPLVESVWHSDWPPAPKYYKAPSWSWACTDLKIQSRNPDGRIYAAEQYATFDNCIIQPDPADTSYHPGNEALYFRIVCAELFITAPPKVPLRFLGTSTQGRDGFYFPDGVPLWLTDESYNWAHNLDPNQEVISVQYQTRFDYKFESSQLWDMEIYALALGRDATLNQDGTDSINYLCLLVTRAHRRDQNQAEAYRRMGTIWLNEYRMKGLAISLVDKSQYESITLV</sequence>